<keyword evidence="3" id="KW-1185">Reference proteome</keyword>
<dbReference type="PANTHER" id="PTHR43798">
    <property type="entry name" value="MONOACYLGLYCEROL LIPASE"/>
    <property type="match status" value="1"/>
</dbReference>
<dbReference type="Proteomes" id="UP000295361">
    <property type="component" value="Unassembled WGS sequence"/>
</dbReference>
<dbReference type="SUPFAM" id="SSF53474">
    <property type="entry name" value="alpha/beta-Hydrolases"/>
    <property type="match status" value="1"/>
</dbReference>
<evidence type="ECO:0000259" key="1">
    <source>
        <dbReference type="Pfam" id="PF00561"/>
    </source>
</evidence>
<dbReference type="InterPro" id="IPR050266">
    <property type="entry name" value="AB_hydrolase_sf"/>
</dbReference>
<dbReference type="OrthoDB" id="7185741at2"/>
<dbReference type="Gene3D" id="3.40.50.1820">
    <property type="entry name" value="alpha/beta hydrolase"/>
    <property type="match status" value="1"/>
</dbReference>
<comment type="caution">
    <text evidence="2">The sequence shown here is derived from an EMBL/GenBank/DDBJ whole genome shotgun (WGS) entry which is preliminary data.</text>
</comment>
<dbReference type="InParanoid" id="A0A4R6QFB4"/>
<gene>
    <name evidence="2" type="ORF">DES47_1143</name>
</gene>
<feature type="domain" description="AB hydrolase-1" evidence="1">
    <location>
        <begin position="98"/>
        <end position="200"/>
    </location>
</feature>
<organism evidence="2 3">
    <name type="scientific">Roseateles toxinivorans</name>
    <dbReference type="NCBI Taxonomy" id="270368"/>
    <lineage>
        <taxon>Bacteria</taxon>
        <taxon>Pseudomonadati</taxon>
        <taxon>Pseudomonadota</taxon>
        <taxon>Betaproteobacteria</taxon>
        <taxon>Burkholderiales</taxon>
        <taxon>Sphaerotilaceae</taxon>
        <taxon>Roseateles</taxon>
    </lineage>
</organism>
<dbReference type="PRINTS" id="PR00111">
    <property type="entry name" value="ABHYDROLASE"/>
</dbReference>
<dbReference type="AlphaFoldDB" id="A0A4R6QFB4"/>
<dbReference type="InterPro" id="IPR029058">
    <property type="entry name" value="AB_hydrolase_fold"/>
</dbReference>
<dbReference type="Pfam" id="PF00561">
    <property type="entry name" value="Abhydrolase_1"/>
    <property type="match status" value="1"/>
</dbReference>
<accession>A0A4R6QFB4</accession>
<reference evidence="2 3" key="1">
    <citation type="submission" date="2019-03" db="EMBL/GenBank/DDBJ databases">
        <title>Genomic Encyclopedia of Type Strains, Phase IV (KMG-IV): sequencing the most valuable type-strain genomes for metagenomic binning, comparative biology and taxonomic classification.</title>
        <authorList>
            <person name="Goeker M."/>
        </authorList>
    </citation>
    <scope>NUCLEOTIDE SEQUENCE [LARGE SCALE GENOMIC DNA]</scope>
    <source>
        <strain evidence="2 3">DSM 16998</strain>
    </source>
</reference>
<proteinExistence type="predicted"/>
<sequence>MNALLALLSRDAAGLLLALLAALVLAPVNAWLAALVGISLALLSLRYLWKRASVRRRFPAPGRLIDMGGYRIHVRAEGEAHQGRPTVLWFAGGHAAGNAIHHLHRAFRGRTRSILIDRPGTGWSDAGPFPRTTAREADEVLRVLELTGERGPFVIAGHSFGGLLAANIARRRPDLVHTLVLLDPTPLDTILYGPPLEALREFRLAPLKAGLARLFGFDLMKRRAAEQRQIPAYSAVLAAVDRELGPEVIAARAVDERVATDFTQASIYAELTPAGAARAAWSAGVYDGDLDGVAVWLVAPKNDLDVARLPEAQTADARLNERVVRVIARTRERYLATSDRSRRIVAPPGSGHNFVYEIPDFVIGVMREAIEGPAQEY</sequence>
<protein>
    <submittedName>
        <fullName evidence="2">Pimeloyl-ACP methyl ester carboxylesterase</fullName>
    </submittedName>
</protein>
<dbReference type="EMBL" id="SNXS01000014">
    <property type="protein sequence ID" value="TDP61231.1"/>
    <property type="molecule type" value="Genomic_DNA"/>
</dbReference>
<dbReference type="InterPro" id="IPR000073">
    <property type="entry name" value="AB_hydrolase_1"/>
</dbReference>
<evidence type="ECO:0000313" key="2">
    <source>
        <dbReference type="EMBL" id="TDP61231.1"/>
    </source>
</evidence>
<evidence type="ECO:0000313" key="3">
    <source>
        <dbReference type="Proteomes" id="UP000295361"/>
    </source>
</evidence>
<name>A0A4R6QFB4_9BURK</name>
<dbReference type="RefSeq" id="WP_133703748.1">
    <property type="nucleotide sequence ID" value="NZ_SNXS01000014.1"/>
</dbReference>